<dbReference type="OrthoDB" id="2444484at2759"/>
<reference evidence="1" key="1">
    <citation type="submission" date="2021-06" db="EMBL/GenBank/DDBJ databases">
        <authorList>
            <person name="Kallberg Y."/>
            <person name="Tangrot J."/>
            <person name="Rosling A."/>
        </authorList>
    </citation>
    <scope>NUCLEOTIDE SEQUENCE</scope>
    <source>
        <strain evidence="1">IN212</strain>
    </source>
</reference>
<name>A0A9N9JMZ7_9GLOM</name>
<feature type="non-terminal residue" evidence="1">
    <location>
        <position position="103"/>
    </location>
</feature>
<proteinExistence type="predicted"/>
<keyword evidence="2" id="KW-1185">Reference proteome</keyword>
<evidence type="ECO:0000313" key="1">
    <source>
        <dbReference type="EMBL" id="CAG8788611.1"/>
    </source>
</evidence>
<dbReference type="AlphaFoldDB" id="A0A9N9JMZ7"/>
<evidence type="ECO:0000313" key="2">
    <source>
        <dbReference type="Proteomes" id="UP000789396"/>
    </source>
</evidence>
<gene>
    <name evidence="1" type="ORF">RFULGI_LOCUS16521</name>
</gene>
<accession>A0A9N9JMZ7</accession>
<sequence>LDVILDEQMIFFQYKTITKILAYQHQSLKYKQDNVSLLILIEKAELVSHIVLNNSTTSYINKKFFKASDLLSNEFNEINSEANTNNELKTNINNKSEAKNDNK</sequence>
<protein>
    <submittedName>
        <fullName evidence="1">5208_t:CDS:1</fullName>
    </submittedName>
</protein>
<dbReference type="EMBL" id="CAJVPZ010059013">
    <property type="protein sequence ID" value="CAG8788611.1"/>
    <property type="molecule type" value="Genomic_DNA"/>
</dbReference>
<feature type="non-terminal residue" evidence="1">
    <location>
        <position position="1"/>
    </location>
</feature>
<comment type="caution">
    <text evidence="1">The sequence shown here is derived from an EMBL/GenBank/DDBJ whole genome shotgun (WGS) entry which is preliminary data.</text>
</comment>
<dbReference type="Proteomes" id="UP000789396">
    <property type="component" value="Unassembled WGS sequence"/>
</dbReference>
<organism evidence="1 2">
    <name type="scientific">Racocetra fulgida</name>
    <dbReference type="NCBI Taxonomy" id="60492"/>
    <lineage>
        <taxon>Eukaryota</taxon>
        <taxon>Fungi</taxon>
        <taxon>Fungi incertae sedis</taxon>
        <taxon>Mucoromycota</taxon>
        <taxon>Glomeromycotina</taxon>
        <taxon>Glomeromycetes</taxon>
        <taxon>Diversisporales</taxon>
        <taxon>Gigasporaceae</taxon>
        <taxon>Racocetra</taxon>
    </lineage>
</organism>